<sequence length="425" mass="46808">MSLAWDVRAASGTETLPGGWTVRRIGDLVTLVNGHPFPSESFGPNGDVPLVRIRDLAELSFETYVTGHVPPSALLRNGDVVIGMDGDFNLVVWDRGEAALNQRLCLLRPRTQVDMRFIAYALPSSLKIINDLTFATTVKHLSSTDVLSERIMLPPLDEQRRIADFLAAETGRIDSLRELRTTQVALLGERLTHRWSTVIAQDGKDAGWVPIRRFVTAITDGPFGSALTSAHYSDAGARVIRLGNLGRAEFRDHDAAYVPLDYFDELKRHEALPGDLVVAGLGDQNHPLGRACVVPEHIGPAMVKADCFRLRLDQSRVLHDYAAWALSSPPVNDQVALLSRGSTRARINLEAVREIPVPAPSLKRQRRSMAILDEERRVIQMASQRCHSQLDLLAERRQALITAAVTGRFDVTTASGRNATEGISV</sequence>
<keyword evidence="3" id="KW-0238">DNA-binding</keyword>
<comment type="caution">
    <text evidence="5">The sequence shown here is derived from an EMBL/GenBank/DDBJ whole genome shotgun (WGS) entry which is preliminary data.</text>
</comment>
<dbReference type="CDD" id="cd17257">
    <property type="entry name" value="RMtype1_S_EcoBI-TRD1-CR1_like"/>
    <property type="match status" value="1"/>
</dbReference>
<dbReference type="Pfam" id="PF01420">
    <property type="entry name" value="Methylase_S"/>
    <property type="match status" value="1"/>
</dbReference>
<reference evidence="5 6" key="1">
    <citation type="submission" date="2020-08" db="EMBL/GenBank/DDBJ databases">
        <title>Sequencing the genomes of 1000 actinobacteria strains.</title>
        <authorList>
            <person name="Klenk H.-P."/>
        </authorList>
    </citation>
    <scope>NUCLEOTIDE SEQUENCE [LARGE SCALE GENOMIC DNA]</scope>
    <source>
        <strain evidence="5 6">DSM 40084</strain>
    </source>
</reference>
<dbReference type="EC" id="3.1.21.3" evidence="5"/>
<evidence type="ECO:0000256" key="3">
    <source>
        <dbReference type="ARBA" id="ARBA00023125"/>
    </source>
</evidence>
<dbReference type="AlphaFoldDB" id="A0A7W9LWQ8"/>
<organism evidence="5 6">
    <name type="scientific">Streptomyces caelestis</name>
    <dbReference type="NCBI Taxonomy" id="36816"/>
    <lineage>
        <taxon>Bacteria</taxon>
        <taxon>Bacillati</taxon>
        <taxon>Actinomycetota</taxon>
        <taxon>Actinomycetes</taxon>
        <taxon>Kitasatosporales</taxon>
        <taxon>Streptomycetaceae</taxon>
        <taxon>Streptomyces</taxon>
    </lineage>
</organism>
<dbReference type="GO" id="GO:0003677">
    <property type="term" value="F:DNA binding"/>
    <property type="evidence" value="ECO:0007669"/>
    <property type="project" value="UniProtKB-KW"/>
</dbReference>
<evidence type="ECO:0000313" key="5">
    <source>
        <dbReference type="EMBL" id="MBB5798941.1"/>
    </source>
</evidence>
<evidence type="ECO:0000256" key="2">
    <source>
        <dbReference type="ARBA" id="ARBA00022747"/>
    </source>
</evidence>
<dbReference type="GO" id="GO:0009035">
    <property type="term" value="F:type I site-specific deoxyribonuclease activity"/>
    <property type="evidence" value="ECO:0007669"/>
    <property type="project" value="UniProtKB-EC"/>
</dbReference>
<name>A0A7W9LWQ8_9ACTN</name>
<dbReference type="InterPro" id="IPR000055">
    <property type="entry name" value="Restrct_endonuc_typeI_TRD"/>
</dbReference>
<evidence type="ECO:0000313" key="6">
    <source>
        <dbReference type="Proteomes" id="UP000590647"/>
    </source>
</evidence>
<dbReference type="GO" id="GO:0009307">
    <property type="term" value="P:DNA restriction-modification system"/>
    <property type="evidence" value="ECO:0007669"/>
    <property type="project" value="UniProtKB-KW"/>
</dbReference>
<keyword evidence="2" id="KW-0680">Restriction system</keyword>
<dbReference type="InterPro" id="IPR052021">
    <property type="entry name" value="Type-I_RS_S_subunit"/>
</dbReference>
<keyword evidence="6" id="KW-1185">Reference proteome</keyword>
<dbReference type="SUPFAM" id="SSF116734">
    <property type="entry name" value="DNA methylase specificity domain"/>
    <property type="match status" value="2"/>
</dbReference>
<dbReference type="InterPro" id="IPR044946">
    <property type="entry name" value="Restrct_endonuc_typeI_TRD_sf"/>
</dbReference>
<feature type="domain" description="Type I restriction modification DNA specificity" evidence="4">
    <location>
        <begin position="17"/>
        <end position="168"/>
    </location>
</feature>
<dbReference type="Proteomes" id="UP000590647">
    <property type="component" value="Unassembled WGS sequence"/>
</dbReference>
<dbReference type="EMBL" id="JACHNE010000001">
    <property type="protein sequence ID" value="MBB5798941.1"/>
    <property type="molecule type" value="Genomic_DNA"/>
</dbReference>
<accession>A0A7W9LWQ8</accession>
<evidence type="ECO:0000256" key="1">
    <source>
        <dbReference type="ARBA" id="ARBA00010923"/>
    </source>
</evidence>
<dbReference type="PANTHER" id="PTHR30408:SF12">
    <property type="entry name" value="TYPE I RESTRICTION ENZYME MJAVIII SPECIFICITY SUBUNIT"/>
    <property type="match status" value="1"/>
</dbReference>
<dbReference type="PANTHER" id="PTHR30408">
    <property type="entry name" value="TYPE-1 RESTRICTION ENZYME ECOKI SPECIFICITY PROTEIN"/>
    <property type="match status" value="1"/>
</dbReference>
<keyword evidence="5" id="KW-0378">Hydrolase</keyword>
<dbReference type="Gene3D" id="3.90.220.20">
    <property type="entry name" value="DNA methylase specificity domains"/>
    <property type="match status" value="2"/>
</dbReference>
<comment type="similarity">
    <text evidence="1">Belongs to the type-I restriction system S methylase family.</text>
</comment>
<protein>
    <submittedName>
        <fullName evidence="5">Type I restriction enzyme S subunit</fullName>
        <ecNumber evidence="5">3.1.21.3</ecNumber>
    </submittedName>
</protein>
<evidence type="ECO:0000259" key="4">
    <source>
        <dbReference type="Pfam" id="PF01420"/>
    </source>
</evidence>
<proteinExistence type="inferred from homology"/>
<dbReference type="RefSeq" id="WP_184990889.1">
    <property type="nucleotide sequence ID" value="NZ_JACHNE010000001.1"/>
</dbReference>
<gene>
    <name evidence="5" type="ORF">HDA41_006905</name>
</gene>